<dbReference type="AlphaFoldDB" id="A0A0B6Z703"/>
<protein>
    <submittedName>
        <fullName evidence="1">Uncharacterized protein</fullName>
    </submittedName>
</protein>
<name>A0A0B6Z703_9EUPU</name>
<accession>A0A0B6Z703</accession>
<reference evidence="1" key="1">
    <citation type="submission" date="2014-12" db="EMBL/GenBank/DDBJ databases">
        <title>Insight into the proteome of Arion vulgaris.</title>
        <authorList>
            <person name="Aradska J."/>
            <person name="Bulat T."/>
            <person name="Smidak R."/>
            <person name="Sarate P."/>
            <person name="Gangsoo J."/>
            <person name="Sialana F."/>
            <person name="Bilban M."/>
            <person name="Lubec G."/>
        </authorList>
    </citation>
    <scope>NUCLEOTIDE SEQUENCE</scope>
    <source>
        <tissue evidence="1">Skin</tissue>
    </source>
</reference>
<evidence type="ECO:0000313" key="1">
    <source>
        <dbReference type="EMBL" id="CEK64389.1"/>
    </source>
</evidence>
<sequence>RRTVEKELAELNHSWNKIQSAAKNIEKWCAFVAAFIAMVRNRLEREYSCGE</sequence>
<gene>
    <name evidence="1" type="primary">ORF51605</name>
</gene>
<organism evidence="1">
    <name type="scientific">Arion vulgaris</name>
    <dbReference type="NCBI Taxonomy" id="1028688"/>
    <lineage>
        <taxon>Eukaryota</taxon>
        <taxon>Metazoa</taxon>
        <taxon>Spiralia</taxon>
        <taxon>Lophotrochozoa</taxon>
        <taxon>Mollusca</taxon>
        <taxon>Gastropoda</taxon>
        <taxon>Heterobranchia</taxon>
        <taxon>Euthyneura</taxon>
        <taxon>Panpulmonata</taxon>
        <taxon>Eupulmonata</taxon>
        <taxon>Stylommatophora</taxon>
        <taxon>Helicina</taxon>
        <taxon>Arionoidea</taxon>
        <taxon>Arionidae</taxon>
        <taxon>Arion</taxon>
    </lineage>
</organism>
<feature type="non-terminal residue" evidence="1">
    <location>
        <position position="1"/>
    </location>
</feature>
<dbReference type="EMBL" id="HACG01017524">
    <property type="protein sequence ID" value="CEK64389.1"/>
    <property type="molecule type" value="Transcribed_RNA"/>
</dbReference>
<proteinExistence type="predicted"/>